<evidence type="ECO:0000313" key="6">
    <source>
        <dbReference type="Proteomes" id="UP000177310"/>
    </source>
</evidence>
<evidence type="ECO:0000256" key="2">
    <source>
        <dbReference type="SAM" id="MobiDB-lite"/>
    </source>
</evidence>
<dbReference type="InterPro" id="IPR000297">
    <property type="entry name" value="PPIase_PpiC"/>
</dbReference>
<keyword evidence="3" id="KW-0812">Transmembrane</keyword>
<dbReference type="GO" id="GO:0003755">
    <property type="term" value="F:peptidyl-prolyl cis-trans isomerase activity"/>
    <property type="evidence" value="ECO:0007669"/>
    <property type="project" value="UniProtKB-KW"/>
</dbReference>
<dbReference type="Gene3D" id="1.10.4030.10">
    <property type="entry name" value="Porin chaperone SurA, peptide-binding domain"/>
    <property type="match status" value="1"/>
</dbReference>
<feature type="compositionally biased region" description="Low complexity" evidence="2">
    <location>
        <begin position="39"/>
        <end position="48"/>
    </location>
</feature>
<accession>A0A1G1YGV5</accession>
<dbReference type="InterPro" id="IPR027304">
    <property type="entry name" value="Trigger_fact/SurA_dom_sf"/>
</dbReference>
<sequence length="398" mass="44882">MAQTNPNQPPENQQSGETSPEETRRLREAVLRWLEKTTAPKPHQKPAQVPKPPKPIEPPAKATRADVATKSPQAPLVQRAERPAVEKPKRASRKKGGWRRTVSLVAGGMMAGLVLVVAVFGLLLYQFKWQAGWAAAVTSIIPYPVVIVDYRPLPYREWQQQVTTLHQFYLLEKDQNPELEIPTLAQTRQHILNRMVEQVLLDELATRYNLTVTDQEIAQNTAALTEEIGGEQALVEQLQKLYGWTIADFQKTILRSVLLKNKLKLALTLDERINPEVRQRAEQVQNLVRTSGRDFADLAAEYSEDVTAVQGGDLGYFAPGQMVPMFEAAAKTLEPGQVSDLVKTEFGYHIIKLEEKLTDEAGTVTQMRARHILLRTISLDEYLEQMKQTAAIWQLVNL</sequence>
<keyword evidence="3" id="KW-1133">Transmembrane helix</keyword>
<dbReference type="PANTHER" id="PTHR47245">
    <property type="entry name" value="PEPTIDYLPROLYL ISOMERASE"/>
    <property type="match status" value="1"/>
</dbReference>
<dbReference type="SUPFAM" id="SSF109998">
    <property type="entry name" value="Triger factor/SurA peptide-binding domain-like"/>
    <property type="match status" value="1"/>
</dbReference>
<gene>
    <name evidence="5" type="ORF">A3J59_00400</name>
</gene>
<dbReference type="PANTHER" id="PTHR47245:SF2">
    <property type="entry name" value="PEPTIDYL-PROLYL CIS-TRANS ISOMERASE HP_0175-RELATED"/>
    <property type="match status" value="1"/>
</dbReference>
<keyword evidence="3" id="KW-0472">Membrane</keyword>
<evidence type="ECO:0000256" key="3">
    <source>
        <dbReference type="SAM" id="Phobius"/>
    </source>
</evidence>
<dbReference type="PROSITE" id="PS50198">
    <property type="entry name" value="PPIC_PPIASE_2"/>
    <property type="match status" value="1"/>
</dbReference>
<proteinExistence type="predicted"/>
<evidence type="ECO:0000259" key="4">
    <source>
        <dbReference type="PROSITE" id="PS50198"/>
    </source>
</evidence>
<feature type="compositionally biased region" description="Basic and acidic residues" evidence="2">
    <location>
        <begin position="21"/>
        <end position="35"/>
    </location>
</feature>
<dbReference type="EMBL" id="MHIL01000026">
    <property type="protein sequence ID" value="OGY50950.1"/>
    <property type="molecule type" value="Genomic_DNA"/>
</dbReference>
<dbReference type="PROSITE" id="PS01096">
    <property type="entry name" value="PPIC_PPIASE_1"/>
    <property type="match status" value="1"/>
</dbReference>
<organism evidence="5 6">
    <name type="scientific">Candidatus Buchananbacteria bacterium RIFCSPHIGHO2_02_FULL_56_16</name>
    <dbReference type="NCBI Taxonomy" id="1797542"/>
    <lineage>
        <taxon>Bacteria</taxon>
        <taxon>Candidatus Buchananiibacteriota</taxon>
    </lineage>
</organism>
<name>A0A1G1YGV5_9BACT</name>
<comment type="caution">
    <text evidence="5">The sequence shown here is derived from an EMBL/GenBank/DDBJ whole genome shotgun (WGS) entry which is preliminary data.</text>
</comment>
<feature type="transmembrane region" description="Helical" evidence="3">
    <location>
        <begin position="131"/>
        <end position="150"/>
    </location>
</feature>
<dbReference type="Proteomes" id="UP000177310">
    <property type="component" value="Unassembled WGS sequence"/>
</dbReference>
<dbReference type="SUPFAM" id="SSF54534">
    <property type="entry name" value="FKBP-like"/>
    <property type="match status" value="1"/>
</dbReference>
<feature type="domain" description="PpiC" evidence="4">
    <location>
        <begin position="249"/>
        <end position="355"/>
    </location>
</feature>
<dbReference type="Gene3D" id="3.10.50.40">
    <property type="match status" value="1"/>
</dbReference>
<feature type="region of interest" description="Disordered" evidence="2">
    <location>
        <begin position="1"/>
        <end position="93"/>
    </location>
</feature>
<dbReference type="InterPro" id="IPR050245">
    <property type="entry name" value="PrsA_foldase"/>
</dbReference>
<evidence type="ECO:0000256" key="1">
    <source>
        <dbReference type="PROSITE-ProRule" id="PRU00278"/>
    </source>
</evidence>
<dbReference type="InterPro" id="IPR046357">
    <property type="entry name" value="PPIase_dom_sf"/>
</dbReference>
<feature type="compositionally biased region" description="Basic and acidic residues" evidence="2">
    <location>
        <begin position="79"/>
        <end position="89"/>
    </location>
</feature>
<dbReference type="Pfam" id="PF00639">
    <property type="entry name" value="Rotamase"/>
    <property type="match status" value="1"/>
</dbReference>
<reference evidence="5 6" key="1">
    <citation type="journal article" date="2016" name="Nat. Commun.">
        <title>Thousands of microbial genomes shed light on interconnected biogeochemical processes in an aquifer system.</title>
        <authorList>
            <person name="Anantharaman K."/>
            <person name="Brown C.T."/>
            <person name="Hug L.A."/>
            <person name="Sharon I."/>
            <person name="Castelle C.J."/>
            <person name="Probst A.J."/>
            <person name="Thomas B.C."/>
            <person name="Singh A."/>
            <person name="Wilkins M.J."/>
            <person name="Karaoz U."/>
            <person name="Brodie E.L."/>
            <person name="Williams K.H."/>
            <person name="Hubbard S.S."/>
            <person name="Banfield J.F."/>
        </authorList>
    </citation>
    <scope>NUCLEOTIDE SEQUENCE [LARGE SCALE GENOMIC DNA]</scope>
</reference>
<dbReference type="InterPro" id="IPR023058">
    <property type="entry name" value="PPIase_PpiC_CS"/>
</dbReference>
<dbReference type="STRING" id="1797542.A3J59_00400"/>
<evidence type="ECO:0000313" key="5">
    <source>
        <dbReference type="EMBL" id="OGY50950.1"/>
    </source>
</evidence>
<feature type="transmembrane region" description="Helical" evidence="3">
    <location>
        <begin position="102"/>
        <end position="125"/>
    </location>
</feature>
<protein>
    <recommendedName>
        <fullName evidence="4">PpiC domain-containing protein</fullName>
    </recommendedName>
</protein>
<dbReference type="AlphaFoldDB" id="A0A1G1YGV5"/>
<keyword evidence="1" id="KW-0697">Rotamase</keyword>
<dbReference type="Pfam" id="PF13624">
    <property type="entry name" value="SurA_N_3"/>
    <property type="match status" value="1"/>
</dbReference>
<keyword evidence="1" id="KW-0413">Isomerase</keyword>
<feature type="compositionally biased region" description="Pro residues" evidence="2">
    <location>
        <begin position="49"/>
        <end position="58"/>
    </location>
</feature>